<sequence length="87" mass="9768">MNLTDAKRQFQSIVEQHRDGMPLDATARAAALVELTHTYQLARQKIDRFTAEQRGRRPGFLPRNTRNGLVGKLDRLHSSAKAALGLD</sequence>
<evidence type="ECO:0000313" key="2">
    <source>
        <dbReference type="Proteomes" id="UP001164439"/>
    </source>
</evidence>
<protein>
    <submittedName>
        <fullName evidence="1">Uncharacterized protein</fullName>
    </submittedName>
</protein>
<organism evidence="1 2">
    <name type="scientific">Streptomyces cinnabarinus</name>
    <dbReference type="NCBI Taxonomy" id="67287"/>
    <lineage>
        <taxon>Bacteria</taxon>
        <taxon>Bacillati</taxon>
        <taxon>Actinomycetota</taxon>
        <taxon>Actinomycetes</taxon>
        <taxon>Kitasatosporales</taxon>
        <taxon>Streptomycetaceae</taxon>
        <taxon>Streptomyces</taxon>
    </lineage>
</organism>
<name>A0ABY7KUH8_9ACTN</name>
<evidence type="ECO:0000313" key="1">
    <source>
        <dbReference type="EMBL" id="WAZ26752.1"/>
    </source>
</evidence>
<proteinExistence type="predicted"/>
<gene>
    <name evidence="1" type="ORF">STRCI_008383</name>
</gene>
<reference evidence="1" key="1">
    <citation type="submission" date="2022-12" db="EMBL/GenBank/DDBJ databases">
        <authorList>
            <person name="Ruckert C."/>
            <person name="Busche T."/>
            <person name="Kalinowski J."/>
            <person name="Wittmann C."/>
        </authorList>
    </citation>
    <scope>NUCLEOTIDE SEQUENCE</scope>
    <source>
        <strain evidence="1">DSM 40467</strain>
    </source>
</reference>
<dbReference type="Proteomes" id="UP001164439">
    <property type="component" value="Chromosome"/>
</dbReference>
<dbReference type="EMBL" id="CP114413">
    <property type="protein sequence ID" value="WAZ26752.1"/>
    <property type="molecule type" value="Genomic_DNA"/>
</dbReference>
<dbReference type="RefSeq" id="WP_269664238.1">
    <property type="nucleotide sequence ID" value="NZ_CP114413.1"/>
</dbReference>
<accession>A0ABY7KUH8</accession>
<keyword evidence="2" id="KW-1185">Reference proteome</keyword>